<dbReference type="HOGENOM" id="CLU_2193205_0_0_7"/>
<organism evidence="2 3">
    <name type="scientific">Geoalkalibacter subterraneus</name>
    <dbReference type="NCBI Taxonomy" id="483547"/>
    <lineage>
        <taxon>Bacteria</taxon>
        <taxon>Pseudomonadati</taxon>
        <taxon>Thermodesulfobacteriota</taxon>
        <taxon>Desulfuromonadia</taxon>
        <taxon>Desulfuromonadales</taxon>
        <taxon>Geoalkalibacteraceae</taxon>
        <taxon>Geoalkalibacter</taxon>
    </lineage>
</organism>
<name>A0A0B5FLA5_9BACT</name>
<proteinExistence type="predicted"/>
<dbReference type="KEGG" id="gsb:GSUB_16950"/>
<gene>
    <name evidence="2" type="ORF">GSUB_16950</name>
</gene>
<sequence length="108" mass="12259">MSNEMVVVMVALGFLLAFLKKETRPANRRVHPKGVITPFQPPKEGWKPALSPDEMRELEVPAFIRRKQYSSTSSSVLLLDGKKEEVENDSTSSFEEEESRDLIVPEII</sequence>
<feature type="region of interest" description="Disordered" evidence="1">
    <location>
        <begin position="29"/>
        <end position="51"/>
    </location>
</feature>
<evidence type="ECO:0000313" key="3">
    <source>
        <dbReference type="Proteomes" id="UP000035036"/>
    </source>
</evidence>
<evidence type="ECO:0000256" key="1">
    <source>
        <dbReference type="SAM" id="MobiDB-lite"/>
    </source>
</evidence>
<dbReference type="RefSeq" id="WP_040202810.1">
    <property type="nucleotide sequence ID" value="NZ_CP010312.1"/>
</dbReference>
<dbReference type="Proteomes" id="UP000035036">
    <property type="component" value="Plasmid pGSUB1"/>
</dbReference>
<dbReference type="AlphaFoldDB" id="A0A0B5FLA5"/>
<keyword evidence="2" id="KW-0614">Plasmid</keyword>
<evidence type="ECO:0000313" key="2">
    <source>
        <dbReference type="EMBL" id="AJF08183.1"/>
    </source>
</evidence>
<geneLocation type="plasmid" evidence="2 3">
    <name>pGSUB1</name>
</geneLocation>
<reference evidence="2 3" key="1">
    <citation type="journal article" date="2015" name="Genome Announc.">
        <title>Genomes of Geoalkalibacter ferrihydriticus Z-0531T and Geoalkalibacter subterraneus Red1T, Two Haloalkaliphilic Metal-Reducing Deltaproteobacteria.</title>
        <authorList>
            <person name="Badalamenti J.P."/>
            <person name="Krajmalnik-Brown R."/>
            <person name="Torres C.I."/>
            <person name="Bond D.R."/>
        </authorList>
    </citation>
    <scope>NUCLEOTIDE SEQUENCE [LARGE SCALE GENOMIC DNA]</scope>
    <source>
        <strain evidence="2 3">Red1</strain>
        <plasmid evidence="3">Plasmid pGSUB1</plasmid>
    </source>
</reference>
<dbReference type="EMBL" id="CP010312">
    <property type="protein sequence ID" value="AJF08183.1"/>
    <property type="molecule type" value="Genomic_DNA"/>
</dbReference>
<protein>
    <submittedName>
        <fullName evidence="2">Uncharacterized protein</fullName>
    </submittedName>
</protein>
<keyword evidence="3" id="KW-1185">Reference proteome</keyword>
<accession>A0A0B5FLA5</accession>